<name>F9DI13_9BACT</name>
<sequence>MAAIRSCLGLLYPFPKGMIYLNAWAIVCYSVKSSPELRVE</sequence>
<gene>
    <name evidence="1" type="ORF">HMPREF9144_1303</name>
</gene>
<comment type="caution">
    <text evidence="1">The sequence shown here is derived from an EMBL/GenBank/DDBJ whole genome shotgun (WGS) entry which is preliminary data.</text>
</comment>
<evidence type="ECO:0000313" key="1">
    <source>
        <dbReference type="EMBL" id="EGQ18056.1"/>
    </source>
</evidence>
<accession>F9DI13</accession>
<dbReference type="HOGENOM" id="CLU_3294461_0_0_10"/>
<dbReference type="EMBL" id="AFPY01000069">
    <property type="protein sequence ID" value="EGQ18056.1"/>
    <property type="molecule type" value="Genomic_DNA"/>
</dbReference>
<proteinExistence type="predicted"/>
<evidence type="ECO:0000313" key="2">
    <source>
        <dbReference type="Proteomes" id="UP000004123"/>
    </source>
</evidence>
<dbReference type="AlphaFoldDB" id="F9DI13"/>
<protein>
    <submittedName>
        <fullName evidence="1">Uncharacterized protein</fullName>
    </submittedName>
</protein>
<dbReference type="Proteomes" id="UP000004123">
    <property type="component" value="Unassembled WGS sequence"/>
</dbReference>
<organism evidence="1 2">
    <name type="scientific">Prevotella pallens ATCC 700821</name>
    <dbReference type="NCBI Taxonomy" id="997353"/>
    <lineage>
        <taxon>Bacteria</taxon>
        <taxon>Pseudomonadati</taxon>
        <taxon>Bacteroidota</taxon>
        <taxon>Bacteroidia</taxon>
        <taxon>Bacteroidales</taxon>
        <taxon>Prevotellaceae</taxon>
        <taxon>Prevotella</taxon>
    </lineage>
</organism>
<reference evidence="1 2" key="1">
    <citation type="submission" date="2011-04" db="EMBL/GenBank/DDBJ databases">
        <authorList>
            <person name="Muzny D."/>
            <person name="Qin X."/>
            <person name="Deng J."/>
            <person name="Jiang H."/>
            <person name="Liu Y."/>
            <person name="Qu J."/>
            <person name="Song X.-Z."/>
            <person name="Zhang L."/>
            <person name="Thornton R."/>
            <person name="Coyle M."/>
            <person name="Francisco L."/>
            <person name="Jackson L."/>
            <person name="Javaid M."/>
            <person name="Korchina V."/>
            <person name="Kovar C."/>
            <person name="Mata R."/>
            <person name="Mathew T."/>
            <person name="Ngo R."/>
            <person name="Nguyen L."/>
            <person name="Nguyen N."/>
            <person name="Okwuonu G."/>
            <person name="Ongeri F."/>
            <person name="Pham C."/>
            <person name="Simmons D."/>
            <person name="Wilczek-Boney K."/>
            <person name="Hale W."/>
            <person name="Jakkamsetti A."/>
            <person name="Pham P."/>
            <person name="Ruth R."/>
            <person name="San Lucas F."/>
            <person name="Warren J."/>
            <person name="Zhang J."/>
            <person name="Zhao Z."/>
            <person name="Zhou C."/>
            <person name="Zhu D."/>
            <person name="Lee S."/>
            <person name="Bess C."/>
            <person name="Blankenburg K."/>
            <person name="Forbes L."/>
            <person name="Fu Q."/>
            <person name="Gubbala S."/>
            <person name="Hirani K."/>
            <person name="Jayaseelan J.C."/>
            <person name="Lara F."/>
            <person name="Munidasa M."/>
            <person name="Palculict T."/>
            <person name="Patil S."/>
            <person name="Pu L.-L."/>
            <person name="Saada N."/>
            <person name="Tang L."/>
            <person name="Weissenberger G."/>
            <person name="Zhu Y."/>
            <person name="Hemphill L."/>
            <person name="Shang Y."/>
            <person name="Youmans B."/>
            <person name="Ayvaz T."/>
            <person name="Ross M."/>
            <person name="Santibanez J."/>
            <person name="Aqrawi P."/>
            <person name="Gross S."/>
            <person name="Joshi V."/>
            <person name="Fowler G."/>
            <person name="Nazareth L."/>
            <person name="Reid J."/>
            <person name="Worley K."/>
            <person name="Petrosino J."/>
            <person name="Highlander S."/>
            <person name="Gibbs R."/>
        </authorList>
    </citation>
    <scope>NUCLEOTIDE SEQUENCE [LARGE SCALE GENOMIC DNA]</scope>
    <source>
        <strain evidence="1 2">ATCC 700821</strain>
    </source>
</reference>